<comment type="caution">
    <text evidence="2">The sequence shown here is derived from an EMBL/GenBank/DDBJ whole genome shotgun (WGS) entry which is preliminary data.</text>
</comment>
<dbReference type="SUPFAM" id="SSF53850">
    <property type="entry name" value="Periplasmic binding protein-like II"/>
    <property type="match status" value="1"/>
</dbReference>
<dbReference type="Pfam" id="PF03401">
    <property type="entry name" value="TctC"/>
    <property type="match status" value="1"/>
</dbReference>
<evidence type="ECO:0000313" key="2">
    <source>
        <dbReference type="EMBL" id="GGE28429.1"/>
    </source>
</evidence>
<gene>
    <name evidence="2" type="ORF">GCM10007276_02030</name>
</gene>
<evidence type="ECO:0000256" key="1">
    <source>
        <dbReference type="ARBA" id="ARBA00006987"/>
    </source>
</evidence>
<dbReference type="PANTHER" id="PTHR42928:SF3">
    <property type="entry name" value="UPF0065 PROTEIN YFLP"/>
    <property type="match status" value="1"/>
</dbReference>
<reference evidence="2" key="2">
    <citation type="submission" date="2020-09" db="EMBL/GenBank/DDBJ databases">
        <authorList>
            <person name="Sun Q."/>
            <person name="Sedlacek I."/>
        </authorList>
    </citation>
    <scope>NUCLEOTIDE SEQUENCE</scope>
    <source>
        <strain evidence="2">CCM 7684</strain>
    </source>
</reference>
<protein>
    <submittedName>
        <fullName evidence="2">Tricarboxylic transport TctC</fullName>
    </submittedName>
</protein>
<dbReference type="CDD" id="cd07012">
    <property type="entry name" value="PBP2_Bug_TTT"/>
    <property type="match status" value="1"/>
</dbReference>
<proteinExistence type="inferred from homology"/>
<dbReference type="InterPro" id="IPR042100">
    <property type="entry name" value="Bug_dom1"/>
</dbReference>
<dbReference type="Gene3D" id="3.40.190.150">
    <property type="entry name" value="Bordetella uptake gene, domain 1"/>
    <property type="match status" value="1"/>
</dbReference>
<dbReference type="AlphaFoldDB" id="A0A8J2VLQ2"/>
<dbReference type="Gene3D" id="3.40.190.10">
    <property type="entry name" value="Periplasmic binding protein-like II"/>
    <property type="match status" value="1"/>
</dbReference>
<dbReference type="InterPro" id="IPR005064">
    <property type="entry name" value="BUG"/>
</dbReference>
<accession>A0A8J2VLQ2</accession>
<comment type="similarity">
    <text evidence="1">Belongs to the UPF0065 (bug) family.</text>
</comment>
<evidence type="ECO:0000313" key="3">
    <source>
        <dbReference type="Proteomes" id="UP000602745"/>
    </source>
</evidence>
<dbReference type="EMBL" id="BMCP01000001">
    <property type="protein sequence ID" value="GGE28429.1"/>
    <property type="molecule type" value="Genomic_DNA"/>
</dbReference>
<organism evidence="2 3">
    <name type="scientific">Agaricicola taiwanensis</name>
    <dbReference type="NCBI Taxonomy" id="591372"/>
    <lineage>
        <taxon>Bacteria</taxon>
        <taxon>Pseudomonadati</taxon>
        <taxon>Pseudomonadota</taxon>
        <taxon>Alphaproteobacteria</taxon>
        <taxon>Rhodobacterales</taxon>
        <taxon>Paracoccaceae</taxon>
        <taxon>Agaricicola</taxon>
    </lineage>
</organism>
<keyword evidence="3" id="KW-1185">Reference proteome</keyword>
<reference evidence="2" key="1">
    <citation type="journal article" date="2014" name="Int. J. Syst. Evol. Microbiol.">
        <title>Complete genome sequence of Corynebacterium casei LMG S-19264T (=DSM 44701T), isolated from a smear-ripened cheese.</title>
        <authorList>
            <consortium name="US DOE Joint Genome Institute (JGI-PGF)"/>
            <person name="Walter F."/>
            <person name="Albersmeier A."/>
            <person name="Kalinowski J."/>
            <person name="Ruckert C."/>
        </authorList>
    </citation>
    <scope>NUCLEOTIDE SEQUENCE</scope>
    <source>
        <strain evidence="2">CCM 7684</strain>
    </source>
</reference>
<dbReference type="PANTHER" id="PTHR42928">
    <property type="entry name" value="TRICARBOXYLATE-BINDING PROTEIN"/>
    <property type="match status" value="1"/>
</dbReference>
<sequence length="272" mass="28454">MQDKKLVPTPVVVMNKPGAGGTVALGYLNQHAGDGHYLMVQNPAMVTNSMLGVGTATYSDATPVAQLMADYIVLIGRKGLAHETGSDVFKALKADPKSLSIAVAPGLGTGPHMAVALLAQTAGVEPSALHVIPFASASEAITAILGGQIDLMPSTGGNVQGNIEAGSIKGYGITAPQRMSGVLSDIPTFREQGIDVVFNNWRAVIGPKNLPADQLAYWEGVFEKVNSDPEWQKIATQSFLVPDYHGSAEFGAFLEAEAKESKDLLTGLGLIK</sequence>
<name>A0A8J2VLQ2_9RHOB</name>
<dbReference type="Proteomes" id="UP000602745">
    <property type="component" value="Unassembled WGS sequence"/>
</dbReference>